<accession>A0AAD4RY39</accession>
<dbReference type="AlphaFoldDB" id="A0AAD4RY39"/>
<evidence type="ECO:0000313" key="2">
    <source>
        <dbReference type="Proteomes" id="UP001202328"/>
    </source>
</evidence>
<organism evidence="1 2">
    <name type="scientific">Papaver atlanticum</name>
    <dbReference type="NCBI Taxonomy" id="357466"/>
    <lineage>
        <taxon>Eukaryota</taxon>
        <taxon>Viridiplantae</taxon>
        <taxon>Streptophyta</taxon>
        <taxon>Embryophyta</taxon>
        <taxon>Tracheophyta</taxon>
        <taxon>Spermatophyta</taxon>
        <taxon>Magnoliopsida</taxon>
        <taxon>Ranunculales</taxon>
        <taxon>Papaveraceae</taxon>
        <taxon>Papaveroideae</taxon>
        <taxon>Papaver</taxon>
    </lineage>
</organism>
<protein>
    <submittedName>
        <fullName evidence="1">Uncharacterized protein</fullName>
    </submittedName>
</protein>
<dbReference type="Proteomes" id="UP001202328">
    <property type="component" value="Unassembled WGS sequence"/>
</dbReference>
<comment type="caution">
    <text evidence="1">The sequence shown here is derived from an EMBL/GenBank/DDBJ whole genome shotgun (WGS) entry which is preliminary data.</text>
</comment>
<dbReference type="EMBL" id="JAJJMB010017069">
    <property type="protein sequence ID" value="KAI3842338.1"/>
    <property type="molecule type" value="Genomic_DNA"/>
</dbReference>
<name>A0AAD4RY39_9MAGN</name>
<keyword evidence="2" id="KW-1185">Reference proteome</keyword>
<evidence type="ECO:0000313" key="1">
    <source>
        <dbReference type="EMBL" id="KAI3842338.1"/>
    </source>
</evidence>
<gene>
    <name evidence="1" type="ORF">MKW98_026128</name>
</gene>
<reference evidence="1" key="1">
    <citation type="submission" date="2022-04" db="EMBL/GenBank/DDBJ databases">
        <title>A functionally conserved STORR gene fusion in Papaver species that diverged 16.8 million years ago.</title>
        <authorList>
            <person name="Catania T."/>
        </authorList>
    </citation>
    <scope>NUCLEOTIDE SEQUENCE</scope>
    <source>
        <strain evidence="1">S-188037</strain>
    </source>
</reference>
<proteinExistence type="predicted"/>
<sequence length="81" mass="9439">MEMGIVELQFYLDEIAEIAACVLPEFPPIEEKKLCIIQIVQIVTFPHWSDSWHGRRSYTRKLSIRKVPDLDSIRARLVEAV</sequence>